<proteinExistence type="inferred from homology"/>
<evidence type="ECO:0000256" key="1">
    <source>
        <dbReference type="ARBA" id="ARBA00006914"/>
    </source>
</evidence>
<dbReference type="InterPro" id="IPR003593">
    <property type="entry name" value="AAA+_ATPase"/>
</dbReference>
<dbReference type="GO" id="GO:0000502">
    <property type="term" value="C:proteasome complex"/>
    <property type="evidence" value="ECO:0007669"/>
    <property type="project" value="UniProtKB-ARBA"/>
</dbReference>
<evidence type="ECO:0000256" key="2">
    <source>
        <dbReference type="ARBA" id="ARBA00022741"/>
    </source>
</evidence>
<dbReference type="GO" id="GO:0005524">
    <property type="term" value="F:ATP binding"/>
    <property type="evidence" value="ECO:0007669"/>
    <property type="project" value="UniProtKB-KW"/>
</dbReference>
<keyword evidence="3 4" id="KW-0067">ATP-binding</keyword>
<dbReference type="InterPro" id="IPR050221">
    <property type="entry name" value="26S_Proteasome_ATPase"/>
</dbReference>
<dbReference type="SUPFAM" id="SSF52540">
    <property type="entry name" value="P-loop containing nucleoside triphosphate hydrolases"/>
    <property type="match status" value="1"/>
</dbReference>
<dbReference type="STRING" id="3871.A0A4P1RMM4"/>
<name>A0A4P1RMM4_LUPAN</name>
<dbReference type="SMART" id="SM00382">
    <property type="entry name" value="AAA"/>
    <property type="match status" value="1"/>
</dbReference>
<dbReference type="AlphaFoldDB" id="A0A4P1RMM4"/>
<organism evidence="6 7">
    <name type="scientific">Lupinus angustifolius</name>
    <name type="common">Narrow-leaved blue lupine</name>
    <dbReference type="NCBI Taxonomy" id="3871"/>
    <lineage>
        <taxon>Eukaryota</taxon>
        <taxon>Viridiplantae</taxon>
        <taxon>Streptophyta</taxon>
        <taxon>Embryophyta</taxon>
        <taxon>Tracheophyta</taxon>
        <taxon>Spermatophyta</taxon>
        <taxon>Magnoliopsida</taxon>
        <taxon>eudicotyledons</taxon>
        <taxon>Gunneridae</taxon>
        <taxon>Pentapetalae</taxon>
        <taxon>rosids</taxon>
        <taxon>fabids</taxon>
        <taxon>Fabales</taxon>
        <taxon>Fabaceae</taxon>
        <taxon>Papilionoideae</taxon>
        <taxon>50 kb inversion clade</taxon>
        <taxon>genistoids sensu lato</taxon>
        <taxon>core genistoids</taxon>
        <taxon>Genisteae</taxon>
        <taxon>Lupinus</taxon>
    </lineage>
</organism>
<dbReference type="Gene3D" id="3.40.50.300">
    <property type="entry name" value="P-loop containing nucleotide triphosphate hydrolases"/>
    <property type="match status" value="2"/>
</dbReference>
<protein>
    <recommendedName>
        <fullName evidence="5">AAA+ ATPase domain-containing protein</fullName>
    </recommendedName>
</protein>
<evidence type="ECO:0000256" key="4">
    <source>
        <dbReference type="RuleBase" id="RU003651"/>
    </source>
</evidence>
<dbReference type="InterPro" id="IPR003959">
    <property type="entry name" value="ATPase_AAA_core"/>
</dbReference>
<keyword evidence="2 4" id="KW-0547">Nucleotide-binding</keyword>
<dbReference type="Pfam" id="PF00004">
    <property type="entry name" value="AAA"/>
    <property type="match status" value="2"/>
</dbReference>
<dbReference type="CDD" id="cd19481">
    <property type="entry name" value="RecA-like_protease"/>
    <property type="match status" value="1"/>
</dbReference>
<evidence type="ECO:0000313" key="7">
    <source>
        <dbReference type="Proteomes" id="UP000188354"/>
    </source>
</evidence>
<dbReference type="InterPro" id="IPR027417">
    <property type="entry name" value="P-loop_NTPase"/>
</dbReference>
<feature type="domain" description="AAA+ ATPase" evidence="5">
    <location>
        <begin position="339"/>
        <end position="537"/>
    </location>
</feature>
<dbReference type="GO" id="GO:0016887">
    <property type="term" value="F:ATP hydrolysis activity"/>
    <property type="evidence" value="ECO:0007669"/>
    <property type="project" value="InterPro"/>
</dbReference>
<comment type="similarity">
    <text evidence="1 4">Belongs to the AAA ATPase family.</text>
</comment>
<evidence type="ECO:0000259" key="5">
    <source>
        <dbReference type="SMART" id="SM00382"/>
    </source>
</evidence>
<dbReference type="Proteomes" id="UP000188354">
    <property type="component" value="Chromosome LG04"/>
</dbReference>
<evidence type="ECO:0000256" key="3">
    <source>
        <dbReference type="ARBA" id="ARBA00022840"/>
    </source>
</evidence>
<dbReference type="Gramene" id="OIW14011">
    <property type="protein sequence ID" value="OIW14011"/>
    <property type="gene ID" value="TanjilG_09362"/>
</dbReference>
<dbReference type="PANTHER" id="PTHR23073">
    <property type="entry name" value="26S PROTEASOME REGULATORY SUBUNIT"/>
    <property type="match status" value="1"/>
</dbReference>
<dbReference type="Gene3D" id="1.10.8.60">
    <property type="match status" value="1"/>
</dbReference>
<dbReference type="InterPro" id="IPR003960">
    <property type="entry name" value="ATPase_AAA_CS"/>
</dbReference>
<dbReference type="EMBL" id="CM007364">
    <property type="protein sequence ID" value="OIW14011.1"/>
    <property type="molecule type" value="Genomic_DNA"/>
</dbReference>
<dbReference type="PROSITE" id="PS00674">
    <property type="entry name" value="AAA"/>
    <property type="match status" value="1"/>
</dbReference>
<gene>
    <name evidence="6" type="ORF">TanjilG_09362</name>
</gene>
<evidence type="ECO:0000313" key="6">
    <source>
        <dbReference type="EMBL" id="OIW14011.1"/>
    </source>
</evidence>
<keyword evidence="7" id="KW-1185">Reference proteome</keyword>
<accession>A0A4P1RMM4</accession>
<reference evidence="6 7" key="1">
    <citation type="journal article" date="2017" name="Plant Biotechnol. J.">
        <title>A comprehensive draft genome sequence for lupin (Lupinus angustifolius), an emerging health food: insights into plant-microbe interactions and legume evolution.</title>
        <authorList>
            <person name="Hane J.K."/>
            <person name="Ming Y."/>
            <person name="Kamphuis L.G."/>
            <person name="Nelson M.N."/>
            <person name="Garg G."/>
            <person name="Atkins C.A."/>
            <person name="Bayer P.E."/>
            <person name="Bravo A."/>
            <person name="Bringans S."/>
            <person name="Cannon S."/>
            <person name="Edwards D."/>
            <person name="Foley R."/>
            <person name="Gao L.L."/>
            <person name="Harrison M.J."/>
            <person name="Huang W."/>
            <person name="Hurgobin B."/>
            <person name="Li S."/>
            <person name="Liu C.W."/>
            <person name="McGrath A."/>
            <person name="Morahan G."/>
            <person name="Murray J."/>
            <person name="Weller J."/>
            <person name="Jian J."/>
            <person name="Singh K.B."/>
        </authorList>
    </citation>
    <scope>NUCLEOTIDE SEQUENCE [LARGE SCALE GENOMIC DNA]</scope>
    <source>
        <strain evidence="7">cv. Tanjil</strain>
        <tissue evidence="6">Whole plant</tissue>
    </source>
</reference>
<sequence length="637" mass="70210">MAILQRLWRLRSFQTLTSHSSLSRTLPRSSNHNSALARFTASQVSSSRIVREAQGSFKHSMLPALLAGTFGFGLVETAYADDSANNTEDVEAIAVIERHRIEELLRSRGIRYGSYPRFTVAVKGQKVSIKFQIPPACEISQLIVNLTANLGLKAEGHGGGSDMSLRAWDSTVAWQLTLTNPSKQKHIQENDSSSTDINAHDGDLCVLIFHSLIGSDKAEIEFIKKGSLSPEELDAFVSVLQLASNKTAQTNTLEKKAREENEQVPSVDVSISSLEAMGVIIYGLNEPIGISNGEILWDNIAGYEHQKRVIEDTILLALHSPEVYDDIARETRHKFESNRPRAVLFEGPPGTGKTSCARVIANQAVCCFQIYYSCSLHGLIIALVSEYPAFPNPRNKSIGSSGGCLPAGIFGQEKGEGVDPQISAFGGGVPLLYVPLEIVMSEYYGKSERLLGKVFSLANSLPNGAIIFLDEVDSFAAARDSEMHEATRRILSVLLRQIDGFEQDKKVVVIAATNRKEDLDPALISRFDTIVAFGLPDHQNRQDIASKYAKHLSEPELDELASVTENMSGRDIRDVCLQAERSWASKIIRGQVSKDGERAKLPPLQEYIVCATNRQEALRRTAEDRKNRTSRQRTISD</sequence>